<evidence type="ECO:0000256" key="5">
    <source>
        <dbReference type="ARBA" id="ARBA00020267"/>
    </source>
</evidence>
<feature type="repeat" description="WD" evidence="11">
    <location>
        <begin position="658"/>
        <end position="699"/>
    </location>
</feature>
<dbReference type="InterPro" id="IPR037289">
    <property type="entry name" value="Elp2"/>
</dbReference>
<feature type="repeat" description="WD" evidence="11">
    <location>
        <begin position="610"/>
        <end position="642"/>
    </location>
</feature>
<evidence type="ECO:0000256" key="11">
    <source>
        <dbReference type="PROSITE-ProRule" id="PRU00221"/>
    </source>
</evidence>
<organism evidence="12 13">
    <name type="scientific">Protomyces lactucae-debilis</name>
    <dbReference type="NCBI Taxonomy" id="2754530"/>
    <lineage>
        <taxon>Eukaryota</taxon>
        <taxon>Fungi</taxon>
        <taxon>Dikarya</taxon>
        <taxon>Ascomycota</taxon>
        <taxon>Taphrinomycotina</taxon>
        <taxon>Taphrinomycetes</taxon>
        <taxon>Taphrinales</taxon>
        <taxon>Protomycetaceae</taxon>
        <taxon>Protomyces</taxon>
    </lineage>
</organism>
<dbReference type="PROSITE" id="PS50082">
    <property type="entry name" value="WD_REPEATS_2"/>
    <property type="match status" value="5"/>
</dbReference>
<keyword evidence="7 11" id="KW-0853">WD repeat</keyword>
<keyword evidence="6" id="KW-0963">Cytoplasm</keyword>
<dbReference type="GO" id="GO:0005737">
    <property type="term" value="C:cytoplasm"/>
    <property type="evidence" value="ECO:0007669"/>
    <property type="project" value="UniProtKB-SubCell"/>
</dbReference>
<evidence type="ECO:0000256" key="4">
    <source>
        <dbReference type="ARBA" id="ARBA00005881"/>
    </source>
</evidence>
<evidence type="ECO:0000256" key="7">
    <source>
        <dbReference type="ARBA" id="ARBA00022574"/>
    </source>
</evidence>
<sequence length="735" mass="79384">VAIGCNACTHAVSWSESGEIAYAAGQTVALYNPSRPFGVQRTLLGHTGQVTAVRWIDQDTVISGSTDNALRIWRRQTSQVDADWACQEVCTHDKSISCIVSCGSLVISSAMDGNICVFQFDAEKGLCEVQKLSYSPLIPLTMALAKLPNSNDYVLAVGGTTTKISLYTTSNGSAGGLQFTFKTKLAGHEDWIRSLDFLEDDRDLLLASGSQDRYVRIWRIGAAPSNSTDKETDELDALANLDLLQNKVFPFASSSKHSWEARFEALLVSHEDWVFSVQLSRTSDGTPCLLSASADSSVIVWQPDADADIWTVSAQLGIIATKGASTATGSTGGFWGAVFGGASASHPTLPDATQICAWNRTGALRLWKKHSFDDGGSARWQGVNAIGGHTKQVRSLSWSPGGEYLLTTSLDQTTRLWACNAETKAWQEFARPQIHGFDLQMIHALSADKFLSGAEEKLVRVFEASGSVLNLLNRVAKTDIVVGQEAAESANLPALGLSNKALGAQDRGTHLDRSALDASSTTDLDAEQQASLPVSKQALDDLTNAPLEDHLQRHTLFPESEKLYGHGYEIQALSATHNGRIIVSGCRATTPEHACLRFYDAETYRQLGQLYGHTLTVTQARFSANDTFLLSVSRDRSLILYKHAASSETGFDVVKTVKKAHKRIIWDCAWHPNSTLFATASRDSSVALWTVSESEEGVSVSQIQSLTLASAATAIAFSADGTLAVGCEDGSFHVY</sequence>
<dbReference type="PROSITE" id="PS50294">
    <property type="entry name" value="WD_REPEATS_REGION"/>
    <property type="match status" value="4"/>
</dbReference>
<dbReference type="EMBL" id="MCFI01000004">
    <property type="protein sequence ID" value="ORY85554.1"/>
    <property type="molecule type" value="Genomic_DNA"/>
</dbReference>
<accession>A0A1Y2FQF8</accession>
<dbReference type="Proteomes" id="UP000193685">
    <property type="component" value="Unassembled WGS sequence"/>
</dbReference>
<dbReference type="PANTHER" id="PTHR44111">
    <property type="entry name" value="ELONGATOR COMPLEX PROTEIN 2"/>
    <property type="match status" value="1"/>
</dbReference>
<dbReference type="OrthoDB" id="27911at2759"/>
<dbReference type="GO" id="GO:0033588">
    <property type="term" value="C:elongator holoenzyme complex"/>
    <property type="evidence" value="ECO:0007669"/>
    <property type="project" value="InterPro"/>
</dbReference>
<dbReference type="Pfam" id="PF00400">
    <property type="entry name" value="WD40"/>
    <property type="match status" value="7"/>
</dbReference>
<comment type="subcellular location">
    <subcellularLocation>
        <location evidence="2">Cytoplasm</location>
    </subcellularLocation>
    <subcellularLocation>
        <location evidence="1">Nucleus</location>
    </subcellularLocation>
</comment>
<evidence type="ECO:0000256" key="9">
    <source>
        <dbReference type="ARBA" id="ARBA00022737"/>
    </source>
</evidence>
<dbReference type="InterPro" id="IPR015943">
    <property type="entry name" value="WD40/YVTN_repeat-like_dom_sf"/>
</dbReference>
<feature type="non-terminal residue" evidence="12">
    <location>
        <position position="1"/>
    </location>
</feature>
<evidence type="ECO:0000313" key="12">
    <source>
        <dbReference type="EMBL" id="ORY85554.1"/>
    </source>
</evidence>
<dbReference type="AlphaFoldDB" id="A0A1Y2FQF8"/>
<dbReference type="GO" id="GO:0002098">
    <property type="term" value="P:tRNA wobble uridine modification"/>
    <property type="evidence" value="ECO:0007669"/>
    <property type="project" value="InterPro"/>
</dbReference>
<reference evidence="12 13" key="1">
    <citation type="submission" date="2016-07" db="EMBL/GenBank/DDBJ databases">
        <title>Pervasive Adenine N6-methylation of Active Genes in Fungi.</title>
        <authorList>
            <consortium name="DOE Joint Genome Institute"/>
            <person name="Mondo S.J."/>
            <person name="Dannebaum R.O."/>
            <person name="Kuo R.C."/>
            <person name="Labutti K."/>
            <person name="Haridas S."/>
            <person name="Kuo A."/>
            <person name="Salamov A."/>
            <person name="Ahrendt S.R."/>
            <person name="Lipzen A."/>
            <person name="Sullivan W."/>
            <person name="Andreopoulos W.B."/>
            <person name="Clum A."/>
            <person name="Lindquist E."/>
            <person name="Daum C."/>
            <person name="Ramamoorthy G.K."/>
            <person name="Gryganskyi A."/>
            <person name="Culley D."/>
            <person name="Magnuson J.K."/>
            <person name="James T.Y."/>
            <person name="O'Malley M.A."/>
            <person name="Stajich J.E."/>
            <person name="Spatafora J.W."/>
            <person name="Visel A."/>
            <person name="Grigoriev I.V."/>
        </authorList>
    </citation>
    <scope>NUCLEOTIDE SEQUENCE [LARGE SCALE GENOMIC DNA]</scope>
    <source>
        <strain evidence="12 13">12-1054</strain>
    </source>
</reference>
<keyword evidence="8" id="KW-0819">tRNA processing</keyword>
<keyword evidence="9" id="KW-0677">Repeat</keyword>
<comment type="similarity">
    <text evidence="4">Belongs to the WD repeat ELP2 family.</text>
</comment>
<dbReference type="OMA" id="ENFRHIS"/>
<evidence type="ECO:0000256" key="2">
    <source>
        <dbReference type="ARBA" id="ARBA00004496"/>
    </source>
</evidence>
<evidence type="ECO:0000256" key="8">
    <source>
        <dbReference type="ARBA" id="ARBA00022694"/>
    </source>
</evidence>
<proteinExistence type="inferred from homology"/>
<dbReference type="RefSeq" id="XP_040727036.1">
    <property type="nucleotide sequence ID" value="XM_040867390.1"/>
</dbReference>
<dbReference type="PANTHER" id="PTHR44111:SF1">
    <property type="entry name" value="ELONGATOR COMPLEX PROTEIN 2"/>
    <property type="match status" value="1"/>
</dbReference>
<dbReference type="GO" id="GO:0005634">
    <property type="term" value="C:nucleus"/>
    <property type="evidence" value="ECO:0007669"/>
    <property type="project" value="UniProtKB-SubCell"/>
</dbReference>
<comment type="pathway">
    <text evidence="3">tRNA modification; 5-methoxycarbonylmethyl-2-thiouridine-tRNA biosynthesis.</text>
</comment>
<evidence type="ECO:0000256" key="1">
    <source>
        <dbReference type="ARBA" id="ARBA00004123"/>
    </source>
</evidence>
<dbReference type="Gene3D" id="2.130.10.10">
    <property type="entry name" value="YVTN repeat-like/Quinoprotein amine dehydrogenase"/>
    <property type="match status" value="4"/>
</dbReference>
<comment type="caution">
    <text evidence="12">The sequence shown here is derived from an EMBL/GenBank/DDBJ whole genome shotgun (WGS) entry which is preliminary data.</text>
</comment>
<dbReference type="InterPro" id="IPR001680">
    <property type="entry name" value="WD40_rpt"/>
</dbReference>
<keyword evidence="13" id="KW-1185">Reference proteome</keyword>
<dbReference type="SUPFAM" id="SSF50978">
    <property type="entry name" value="WD40 repeat-like"/>
    <property type="match status" value="2"/>
</dbReference>
<protein>
    <recommendedName>
        <fullName evidence="5">Elongator complex protein 2</fullName>
    </recommendedName>
</protein>
<evidence type="ECO:0000256" key="10">
    <source>
        <dbReference type="ARBA" id="ARBA00023242"/>
    </source>
</evidence>
<dbReference type="UniPathway" id="UPA00988"/>
<dbReference type="GeneID" id="63783989"/>
<evidence type="ECO:0000313" key="13">
    <source>
        <dbReference type="Proteomes" id="UP000193685"/>
    </source>
</evidence>
<keyword evidence="10" id="KW-0539">Nucleus</keyword>
<dbReference type="SMART" id="SM00320">
    <property type="entry name" value="WD40"/>
    <property type="match status" value="9"/>
</dbReference>
<evidence type="ECO:0000256" key="3">
    <source>
        <dbReference type="ARBA" id="ARBA00005043"/>
    </source>
</evidence>
<dbReference type="STRING" id="56484.A0A1Y2FQF8"/>
<feature type="repeat" description="WD" evidence="11">
    <location>
        <begin position="185"/>
        <end position="228"/>
    </location>
</feature>
<feature type="repeat" description="WD" evidence="11">
    <location>
        <begin position="43"/>
        <end position="83"/>
    </location>
</feature>
<feature type="non-terminal residue" evidence="12">
    <location>
        <position position="735"/>
    </location>
</feature>
<name>A0A1Y2FQF8_PROLT</name>
<gene>
    <name evidence="12" type="ORF">BCR37DRAFT_341280</name>
</gene>
<dbReference type="InterPro" id="IPR036322">
    <property type="entry name" value="WD40_repeat_dom_sf"/>
</dbReference>
<evidence type="ECO:0000256" key="6">
    <source>
        <dbReference type="ARBA" id="ARBA00022490"/>
    </source>
</evidence>
<feature type="repeat" description="WD" evidence="11">
    <location>
        <begin position="386"/>
        <end position="417"/>
    </location>
</feature>